<dbReference type="InterPro" id="IPR006067">
    <property type="entry name" value="NO2/SO3_Rdtase_4Fe4S_dom"/>
</dbReference>
<dbReference type="UniPathway" id="UPA00653"/>
<feature type="domain" description="BFD-like [2Fe-2S]-binding" evidence="20">
    <location>
        <begin position="862"/>
        <end position="908"/>
    </location>
</feature>
<dbReference type="Gene3D" id="3.30.413.10">
    <property type="entry name" value="Sulfite Reductase Hemoprotein, domain 1"/>
    <property type="match status" value="1"/>
</dbReference>
<feature type="domain" description="FAD/NAD(P)-binding" evidence="21">
    <location>
        <begin position="6"/>
        <end position="286"/>
    </location>
</feature>
<evidence type="ECO:0000256" key="7">
    <source>
        <dbReference type="ARBA" id="ARBA00022617"/>
    </source>
</evidence>
<dbReference type="EMBL" id="PDET01000015">
    <property type="protein sequence ID" value="PRD13829.1"/>
    <property type="molecule type" value="Genomic_DNA"/>
</dbReference>
<feature type="domain" description="Rieske-like [2Fe-2S]" evidence="22">
    <location>
        <begin position="1293"/>
        <end position="1397"/>
    </location>
</feature>
<evidence type="ECO:0000256" key="9">
    <source>
        <dbReference type="ARBA" id="ARBA00022714"/>
    </source>
</evidence>
<evidence type="ECO:0000256" key="14">
    <source>
        <dbReference type="ARBA" id="ARBA00023014"/>
    </source>
</evidence>
<dbReference type="InterPro" id="IPR052034">
    <property type="entry name" value="NasD-like"/>
</dbReference>
<dbReference type="SUPFAM" id="SSF50022">
    <property type="entry name" value="ISP domain"/>
    <property type="match status" value="1"/>
</dbReference>
<evidence type="ECO:0000259" key="23">
    <source>
        <dbReference type="Pfam" id="PF18267"/>
    </source>
</evidence>
<dbReference type="PRINTS" id="PR00368">
    <property type="entry name" value="FADPNR"/>
</dbReference>
<dbReference type="Pfam" id="PF13806">
    <property type="entry name" value="Rieske_2"/>
    <property type="match status" value="1"/>
</dbReference>
<dbReference type="SUPFAM" id="SSF55124">
    <property type="entry name" value="Nitrite/Sulfite reductase N-terminal domain-like"/>
    <property type="match status" value="1"/>
</dbReference>
<comment type="cofactor">
    <cofactor evidence="1">
        <name>siroheme</name>
        <dbReference type="ChEBI" id="CHEBI:60052"/>
    </cofactor>
</comment>
<comment type="cofactor">
    <cofactor evidence="3">
        <name>FAD</name>
        <dbReference type="ChEBI" id="CHEBI:57692"/>
    </cofactor>
</comment>
<dbReference type="RefSeq" id="WP_105594304.1">
    <property type="nucleotide sequence ID" value="NZ_PDET01000015.1"/>
</dbReference>
<dbReference type="InterPro" id="IPR036922">
    <property type="entry name" value="Rieske_2Fe-2S_sf"/>
</dbReference>
<evidence type="ECO:0000256" key="10">
    <source>
        <dbReference type="ARBA" id="ARBA00022723"/>
    </source>
</evidence>
<dbReference type="Gene3D" id="3.30.390.30">
    <property type="match status" value="2"/>
</dbReference>
<evidence type="ECO:0000259" key="18">
    <source>
        <dbReference type="Pfam" id="PF01077"/>
    </source>
</evidence>
<dbReference type="InterPro" id="IPR041854">
    <property type="entry name" value="BFD-like_2Fe2S-bd_dom_sf"/>
</dbReference>
<dbReference type="PANTHER" id="PTHR43809:SF1">
    <property type="entry name" value="NITRITE REDUCTASE (NADH) LARGE SUBUNIT"/>
    <property type="match status" value="1"/>
</dbReference>
<dbReference type="NCBIfam" id="TIGR02374">
    <property type="entry name" value="nitri_red_nirB"/>
    <property type="match status" value="1"/>
</dbReference>
<dbReference type="GO" id="GO:0051537">
    <property type="term" value="F:2 iron, 2 sulfur cluster binding"/>
    <property type="evidence" value="ECO:0007669"/>
    <property type="project" value="UniProtKB-KW"/>
</dbReference>
<keyword evidence="10" id="KW-0479">Metal-binding</keyword>
<dbReference type="PRINTS" id="PR00397">
    <property type="entry name" value="SIROHAEM"/>
</dbReference>
<dbReference type="Pfam" id="PF04324">
    <property type="entry name" value="Fer2_BFD"/>
    <property type="match status" value="1"/>
</dbReference>
<keyword evidence="11" id="KW-0274">FAD</keyword>
<reference evidence="24 25" key="1">
    <citation type="submission" date="2017-10" db="EMBL/GenBank/DDBJ databases">
        <title>Draft genome of two endophytic bacteria isolated from 'guarana' Paullinia cupana (Mart.) Ducke.</title>
        <authorList>
            <person name="Siqueira K.A."/>
            <person name="Liotti R.G."/>
            <person name="Mendes T.A."/>
            <person name="Soares M.A."/>
        </authorList>
    </citation>
    <scope>NUCLEOTIDE SEQUENCE [LARGE SCALE GENOMIC DNA]</scope>
    <source>
        <strain evidence="24 25">342</strain>
    </source>
</reference>
<keyword evidence="9" id="KW-0001">2Fe-2S</keyword>
<feature type="domain" description="NADH-rubredoxin oxidoreductase C-terminal" evidence="23">
    <location>
        <begin position="336"/>
        <end position="400"/>
    </location>
</feature>
<dbReference type="SUPFAM" id="SSF56014">
    <property type="entry name" value="Nitrite and sulphite reductase 4Fe-4S domain-like"/>
    <property type="match status" value="1"/>
</dbReference>
<gene>
    <name evidence="24" type="primary">nirD</name>
    <name evidence="24" type="ORF">CQW29_18965</name>
</gene>
<keyword evidence="12" id="KW-0560">Oxidoreductase</keyword>
<evidence type="ECO:0000256" key="5">
    <source>
        <dbReference type="ARBA" id="ARBA00010429"/>
    </source>
</evidence>
<evidence type="ECO:0000256" key="1">
    <source>
        <dbReference type="ARBA" id="ARBA00001929"/>
    </source>
</evidence>
<dbReference type="InterPro" id="IPR045854">
    <property type="entry name" value="NO2/SO3_Rdtase_4Fe4S_sf"/>
</dbReference>
<dbReference type="Proteomes" id="UP000239181">
    <property type="component" value="Unassembled WGS sequence"/>
</dbReference>
<sequence length="1416" mass="152155">MKKLTLIVVGNGMAGARLVERLCERAPGRFRILIVGEERQPAYNRIQLTPVLSGEKCFDDIITHDAPWYAAHGVTLIAGAPVTAIDRDACRISIGDRTLAYDHLVLATGSRAFMPPLPGNDLCGIHGFRDMRDVENILSGEVAGQPAVVIGGGVLGVEAAAALALRGMQVSLLHRGPHLMDAQLDAHTAELLRLSLATRGITSVLQAQTAAYLADHSGCVKAVALRDGREIPARRVVVAAGVRPEIALARAAGLACDRGILVNDRLYTSDPDISAIGECCQQGQLTVGLVAPCWQQADALAARLLADPIADPIAEPIADPTADPIAAAVSPTLAVRLKVTGIDLFCAGELHGGENAQIHSASDPFDGHYRRLLLRDNRLAGVVLWGDISDGPDYLSRINQTSFSQTPPSVFSPGDAPADSCPSPVKSEKLYVEATRSKAMSKPVLVMAGHGMVGHHFLQQLVERELHLHYQVIVFAEEKAPAYDRVHLSEYFSGRSAESLSMVEDGFFESSGIELRLGHCIGHIDTLHRFVVDHQGRQTAYDVLVLATGSYPFVPPIPGNDAPGCLVYRTLDDLAAIQACAAKGKTGVVVGGGLLGLEAANALKHLGLQTHVVEFAPRLMGVQLDEGGAAMLRRKIEALDVQVHTGKETRAIVAGETGGYRMEFADGGHLDTDLVLFSAGIRPRDQLARECGLEVGPRGGIVINDSCRTSDPAIFAIGECALWNGQIFGLVAPGYQMARTLADTLAGSEVAFKGADMSTKLKLLGVEVASVGDAHGRTSGSQSYSWVDGPGEVYKKIVVSEDKKRLLGAVLVGDSSEYSTLLQMMLNDMPLPASPEMLILPASSGAAPQSLGVAALANGAQICSCHNVSKSDICDAVKGGCGDMAAVKACTKAATGCGGCAALTKQVMEFALTEMGVEVKKDICEHFAFSRQEIYHLVRAGNIRSFEELIHKHGQGSGCEICKPLAGSILASCWNDYLLKPQHLPLQDTNDRYFANIQKDGTYSVVPRIPAGEITPDGLIAIGQVAKRYNLYTKITGGQRVDLFGARLEQLPEIWQQLVDAGFETGHAYGKSLRTVKSCVGSNWCRYGVQDSTGLALRLENRYKGLRSPHKIKMAVSGCTRECAEAQSKDVGVIATEKGWNLYVCGNGGMKPRHADLLAQDMSTDDLIRTVDRFLMFYVRTADRLQRTSTWMDNLEGGLDYLRQVVLEDSLHIGAELESEIDAVVGTYQCEWQTTLAEPDRLALFRPFVNSAEPDEAVVMVTERQQIRPATSQERAEHPASVVAQTVSAVQGWVDLCDVQAIPANAGMAARLANRQIALFHLPTHPQQVFTLSNHEPDSDANVLSRGLLGDVKGEPVVISPLYKQRFRLQDGRSVDDSQLALSVWPVKVENGRVWVQEQPVAAAVKTAEIIATVSV</sequence>
<dbReference type="FunFam" id="3.30.413.10:FF:000007">
    <property type="entry name" value="Nitrite reductase [NAD(P)H] large subunit"/>
    <property type="match status" value="1"/>
</dbReference>
<dbReference type="Pfam" id="PF01077">
    <property type="entry name" value="NIR_SIR"/>
    <property type="match status" value="1"/>
</dbReference>
<dbReference type="InterPro" id="IPR006066">
    <property type="entry name" value="NO2/SO3_Rdtase_FeS/sirohaem_BS"/>
</dbReference>
<dbReference type="Gene3D" id="1.10.10.1100">
    <property type="entry name" value="BFD-like [2Fe-2S]-binding domain"/>
    <property type="match status" value="1"/>
</dbReference>
<comment type="pathway">
    <text evidence="4">Nitrogen metabolism; nitrate reduction (assimilation).</text>
</comment>
<dbReference type="CDD" id="cd03529">
    <property type="entry name" value="Rieske_NirD"/>
    <property type="match status" value="1"/>
</dbReference>
<dbReference type="InterPro" id="IPR007419">
    <property type="entry name" value="BFD-like_2Fe2S-bd_dom"/>
</dbReference>
<dbReference type="InterPro" id="IPR023753">
    <property type="entry name" value="FAD/NAD-binding_dom"/>
</dbReference>
<dbReference type="InterPro" id="IPR036188">
    <property type="entry name" value="FAD/NAD-bd_sf"/>
</dbReference>
<dbReference type="InterPro" id="IPR012748">
    <property type="entry name" value="Rieske-like_NirD"/>
</dbReference>
<dbReference type="PROSITE" id="PS51300">
    <property type="entry name" value="NIRD"/>
    <property type="match status" value="1"/>
</dbReference>
<dbReference type="GO" id="GO:0042128">
    <property type="term" value="P:nitrate assimilation"/>
    <property type="evidence" value="ECO:0007669"/>
    <property type="project" value="UniProtKB-UniPathway"/>
</dbReference>
<evidence type="ECO:0000256" key="11">
    <source>
        <dbReference type="ARBA" id="ARBA00022827"/>
    </source>
</evidence>
<proteinExistence type="inferred from homology"/>
<dbReference type="GO" id="GO:0046872">
    <property type="term" value="F:metal ion binding"/>
    <property type="evidence" value="ECO:0007669"/>
    <property type="project" value="UniProtKB-KW"/>
</dbReference>
<dbReference type="FunFam" id="3.50.50.60:FF:000033">
    <property type="entry name" value="Nitrite reductase [NAD(P)H], large subunit"/>
    <property type="match status" value="1"/>
</dbReference>
<dbReference type="GO" id="GO:0050660">
    <property type="term" value="F:flavin adenine dinucleotide binding"/>
    <property type="evidence" value="ECO:0007669"/>
    <property type="project" value="InterPro"/>
</dbReference>
<comment type="similarity">
    <text evidence="5">Belongs to the nitrite and sulfite reductase 4Fe-4S domain family.</text>
</comment>
<dbReference type="Gene3D" id="3.50.50.60">
    <property type="entry name" value="FAD/NAD(P)-binding domain"/>
    <property type="match status" value="4"/>
</dbReference>
<evidence type="ECO:0000256" key="16">
    <source>
        <dbReference type="ARBA" id="ARBA00034078"/>
    </source>
</evidence>
<dbReference type="InterPro" id="IPR041575">
    <property type="entry name" value="Rubredoxin_C"/>
</dbReference>
<keyword evidence="15" id="KW-0534">Nitrate assimilation</keyword>
<dbReference type="Pfam" id="PF07992">
    <property type="entry name" value="Pyr_redox_2"/>
    <property type="match status" value="2"/>
</dbReference>
<evidence type="ECO:0000259" key="22">
    <source>
        <dbReference type="Pfam" id="PF13806"/>
    </source>
</evidence>
<dbReference type="NCBIfam" id="NF011565">
    <property type="entry name" value="PRK14989.1"/>
    <property type="match status" value="1"/>
</dbReference>
<comment type="subunit">
    <text evidence="17">Homodimer which associates with NirD.</text>
</comment>
<feature type="domain" description="Nitrite/sulphite reductase 4Fe-4S" evidence="18">
    <location>
        <begin position="1070"/>
        <end position="1208"/>
    </location>
</feature>
<evidence type="ECO:0000256" key="6">
    <source>
        <dbReference type="ARBA" id="ARBA00022485"/>
    </source>
</evidence>
<comment type="cofactor">
    <cofactor evidence="16">
        <name>[2Fe-2S] cluster</name>
        <dbReference type="ChEBI" id="CHEBI:190135"/>
    </cofactor>
</comment>
<organism evidence="24 25">
    <name type="scientific">Pantoea coffeiphila</name>
    <dbReference type="NCBI Taxonomy" id="1465635"/>
    <lineage>
        <taxon>Bacteria</taxon>
        <taxon>Pseudomonadati</taxon>
        <taxon>Pseudomonadota</taxon>
        <taxon>Gammaproteobacteria</taxon>
        <taxon>Enterobacterales</taxon>
        <taxon>Erwiniaceae</taxon>
        <taxon>Pantoea</taxon>
    </lineage>
</organism>
<dbReference type="InterPro" id="IPR036136">
    <property type="entry name" value="Nit/Sulf_reduc_fer-like_dom_sf"/>
</dbReference>
<dbReference type="OrthoDB" id="9768666at2"/>
<evidence type="ECO:0000313" key="25">
    <source>
        <dbReference type="Proteomes" id="UP000239181"/>
    </source>
</evidence>
<comment type="cofactor">
    <cofactor evidence="2">
        <name>[4Fe-4S] cluster</name>
        <dbReference type="ChEBI" id="CHEBI:49883"/>
    </cofactor>
</comment>
<dbReference type="PROSITE" id="PS00365">
    <property type="entry name" value="NIR_SIR"/>
    <property type="match status" value="1"/>
</dbReference>
<evidence type="ECO:0000256" key="2">
    <source>
        <dbReference type="ARBA" id="ARBA00001966"/>
    </source>
</evidence>
<keyword evidence="13" id="KW-0408">Iron</keyword>
<keyword evidence="25" id="KW-1185">Reference proteome</keyword>
<dbReference type="Pfam" id="PF18267">
    <property type="entry name" value="Rubredoxin_C"/>
    <property type="match status" value="2"/>
</dbReference>
<evidence type="ECO:0000256" key="13">
    <source>
        <dbReference type="ARBA" id="ARBA00023004"/>
    </source>
</evidence>
<dbReference type="SUPFAM" id="SSF51905">
    <property type="entry name" value="FAD/NAD(P)-binding domain"/>
    <property type="match status" value="4"/>
</dbReference>
<evidence type="ECO:0000256" key="8">
    <source>
        <dbReference type="ARBA" id="ARBA00022630"/>
    </source>
</evidence>
<dbReference type="InterPro" id="IPR012744">
    <property type="entry name" value="Nitri_red_NirB"/>
</dbReference>
<dbReference type="FunFam" id="1.10.10.1100:FF:000002">
    <property type="entry name" value="Nitrite reductase large subunit"/>
    <property type="match status" value="1"/>
</dbReference>
<dbReference type="Gene3D" id="2.102.10.10">
    <property type="entry name" value="Rieske [2Fe-2S] iron-sulphur domain"/>
    <property type="match status" value="1"/>
</dbReference>
<keyword evidence="14" id="KW-0411">Iron-sulfur</keyword>
<evidence type="ECO:0000256" key="17">
    <source>
        <dbReference type="ARBA" id="ARBA00064211"/>
    </source>
</evidence>
<dbReference type="PANTHER" id="PTHR43809">
    <property type="entry name" value="NITRITE REDUCTASE (NADH) LARGE SUBUNIT"/>
    <property type="match status" value="1"/>
</dbReference>
<dbReference type="InterPro" id="IPR016156">
    <property type="entry name" value="FAD/NAD-linked_Rdtase_dimer_sf"/>
</dbReference>
<dbReference type="GO" id="GO:0008942">
    <property type="term" value="F:nitrite reductase [NAD(P)H] activity"/>
    <property type="evidence" value="ECO:0007669"/>
    <property type="project" value="InterPro"/>
</dbReference>
<evidence type="ECO:0000259" key="21">
    <source>
        <dbReference type="Pfam" id="PF07992"/>
    </source>
</evidence>
<feature type="domain" description="FAD/NAD(P)-binding" evidence="21">
    <location>
        <begin position="449"/>
        <end position="725"/>
    </location>
</feature>
<dbReference type="Pfam" id="PF03460">
    <property type="entry name" value="NIR_SIR_ferr"/>
    <property type="match status" value="1"/>
</dbReference>
<evidence type="ECO:0000259" key="19">
    <source>
        <dbReference type="Pfam" id="PF03460"/>
    </source>
</evidence>
<keyword evidence="7" id="KW-0349">Heme</keyword>
<keyword evidence="6" id="KW-0004">4Fe-4S</keyword>
<evidence type="ECO:0000256" key="4">
    <source>
        <dbReference type="ARBA" id="ARBA00005096"/>
    </source>
</evidence>
<keyword evidence="8" id="KW-0285">Flavoprotein</keyword>
<evidence type="ECO:0000256" key="12">
    <source>
        <dbReference type="ARBA" id="ARBA00023002"/>
    </source>
</evidence>
<name>A0A2S9I7Q6_9GAMM</name>
<dbReference type="InterPro" id="IPR005117">
    <property type="entry name" value="NiRdtase/SiRdtase_haem-b_fer"/>
</dbReference>
<evidence type="ECO:0000259" key="20">
    <source>
        <dbReference type="Pfam" id="PF04324"/>
    </source>
</evidence>
<accession>A0A2S9I7Q6</accession>
<protein>
    <submittedName>
        <fullName evidence="24">Nitrite reductase (NAD(P)H) small subunit</fullName>
    </submittedName>
</protein>
<feature type="domain" description="Nitrite/Sulfite reductase ferredoxin-like" evidence="19">
    <location>
        <begin position="998"/>
        <end position="1059"/>
    </location>
</feature>
<comment type="caution">
    <text evidence="24">The sequence shown here is derived from an EMBL/GenBank/DDBJ whole genome shotgun (WGS) entry which is preliminary data.</text>
</comment>
<evidence type="ECO:0000256" key="15">
    <source>
        <dbReference type="ARBA" id="ARBA00023063"/>
    </source>
</evidence>
<dbReference type="GO" id="GO:0050661">
    <property type="term" value="F:NADP binding"/>
    <property type="evidence" value="ECO:0007669"/>
    <property type="project" value="InterPro"/>
</dbReference>
<evidence type="ECO:0000313" key="24">
    <source>
        <dbReference type="EMBL" id="PRD13829.1"/>
    </source>
</evidence>
<dbReference type="GO" id="GO:0015980">
    <property type="term" value="P:energy derivation by oxidation of organic compounds"/>
    <property type="evidence" value="ECO:0007669"/>
    <property type="project" value="UniProtKB-ARBA"/>
</dbReference>
<dbReference type="GO" id="GO:0051539">
    <property type="term" value="F:4 iron, 4 sulfur cluster binding"/>
    <property type="evidence" value="ECO:0007669"/>
    <property type="project" value="UniProtKB-KW"/>
</dbReference>
<dbReference type="NCBIfam" id="TIGR02378">
    <property type="entry name" value="nirD_assim_sml"/>
    <property type="match status" value="1"/>
</dbReference>
<dbReference type="GO" id="GO:0020037">
    <property type="term" value="F:heme binding"/>
    <property type="evidence" value="ECO:0007669"/>
    <property type="project" value="InterPro"/>
</dbReference>
<feature type="domain" description="NADH-rubredoxin oxidoreductase C-terminal" evidence="23">
    <location>
        <begin position="758"/>
        <end position="826"/>
    </location>
</feature>
<dbReference type="PRINTS" id="PR00411">
    <property type="entry name" value="PNDRDTASEI"/>
</dbReference>
<evidence type="ECO:0000256" key="3">
    <source>
        <dbReference type="ARBA" id="ARBA00001974"/>
    </source>
</evidence>
<dbReference type="CDD" id="cd19944">
    <property type="entry name" value="NirB_Fer2_BFD-like_2"/>
    <property type="match status" value="1"/>
</dbReference>